<accession>B0CND1</accession>
<dbReference type="RefSeq" id="XP_001873494.1">
    <property type="nucleotide sequence ID" value="XM_001873459.1"/>
</dbReference>
<keyword evidence="2" id="KW-0812">Transmembrane</keyword>
<feature type="region of interest" description="Disordered" evidence="1">
    <location>
        <begin position="934"/>
        <end position="953"/>
    </location>
</feature>
<organism evidence="4">
    <name type="scientific">Laccaria bicolor (strain S238N-H82 / ATCC MYA-4686)</name>
    <name type="common">Bicoloured deceiver</name>
    <name type="synonym">Laccaria laccata var. bicolor</name>
    <dbReference type="NCBI Taxonomy" id="486041"/>
    <lineage>
        <taxon>Eukaryota</taxon>
        <taxon>Fungi</taxon>
        <taxon>Dikarya</taxon>
        <taxon>Basidiomycota</taxon>
        <taxon>Agaricomycotina</taxon>
        <taxon>Agaricomycetes</taxon>
        <taxon>Agaricomycetidae</taxon>
        <taxon>Agaricales</taxon>
        <taxon>Agaricineae</taxon>
        <taxon>Hydnangiaceae</taxon>
        <taxon>Laccaria</taxon>
    </lineage>
</organism>
<evidence type="ECO:0000256" key="2">
    <source>
        <dbReference type="SAM" id="Phobius"/>
    </source>
</evidence>
<evidence type="ECO:0000256" key="1">
    <source>
        <dbReference type="SAM" id="MobiDB-lite"/>
    </source>
</evidence>
<gene>
    <name evidence="3" type="ORF">LACBIDRAFT_320969</name>
</gene>
<keyword evidence="4" id="KW-1185">Reference proteome</keyword>
<sequence length="1133" mass="124166">MDTAMNIEDLLQNFPELSRGSVENAVAESLHEMFNKTCENAHNIREEHRKLQAEVSSQEYKPLRAKGASIPEYVPMQLVKDNIHANGLDADRWRSTIQAYTTTKLEAYVSSISDPATAKPVADALEHFKACLSLSASALSGDGVVLISEQHVLALAQLASTIKDDVSVQGVVIIPILVFLLVVVGSSLYMALVLISARNGHSLRITLQSDYAAFHAAVQKLMEKIAKARAQQEVFDKANLELLQKQRRNQDERYRKKDKIREDEVQKAKRKDYYFGSVVAIVPLERGSGEPHGYAIRIEAIKETLLSDDTLLQRIKEITVADNITPTVGASIYCLEIYCHSVPSDVKAGVWVNFELNMKSATPATYAPVLPAEGNFDDGLCWIEETSPYASFAGGSLGNFGKTDHGFKATVDMGKIKRDIPQTALDKLRLLFERTHVIRQNITNFFRFSDVIEKTSISLDQYKTADHYIIANVGQGATGLLCSSKEGWKIVSDFGFGKGDRDFSDMIDVLISETEGMPMMLSHWDRDHYRIADSKKAKLLRDTNLCLTLRHWIVPDQPLTPKAFDLACSIQAQGHLEACIMDEYGPPGGNWKILRCQSPDMNDKNNHGALALIIGLNDGDHSLLYPGDANYEYIHNISQYDGTLFFVIATHHGSELSLKVSRRDIGDSIPRSVASAASSTVFFSFGKGNSYGHSVEKVVKLYRDHGYKKVEATADLAQDKDLLVAYIDPYATSQLPNPRPIPGVPKDVAVYHDMESYFAFMKERLKSSGIAHRVRRESSAPPVVADAITLDGANKDTLEPFAIRDKFEQIVKYHVLARKLIIRNCPLLVKCESDVPIRVLLQCEDIELYATAPSSTPTGLPVILFDVKSGDPWRGYADVGEEGMQGNGGYMGGFMDLRVIGNWFVQIAGKNVYKSGEIEQHGLRLEIQYRGGRGGNGGQGGHGNAGVDGSQGTNDKCVIEPRQIPGPFGGTIWVQYVVEGVRATAGGRGGDGGRGGRGGRPSAFPISQVIATKTKVPEWQQEGFTGPCLSVSLVLLTDEGMPFGASGQAGPGGHGGLGGHGGIQGQRFRFISGRFEELTEESFKSAPDGPVGNLGYPGDFGGNPPNYGILKPNVIICTTEEETHDRFMEEELV</sequence>
<dbReference type="Proteomes" id="UP000001194">
    <property type="component" value="Unassembled WGS sequence"/>
</dbReference>
<evidence type="ECO:0000313" key="3">
    <source>
        <dbReference type="EMBL" id="EDR15286.1"/>
    </source>
</evidence>
<evidence type="ECO:0000313" key="4">
    <source>
        <dbReference type="Proteomes" id="UP000001194"/>
    </source>
</evidence>
<dbReference type="EMBL" id="DS547091">
    <property type="protein sequence ID" value="EDR15286.1"/>
    <property type="molecule type" value="Genomic_DNA"/>
</dbReference>
<reference evidence="3 4" key="1">
    <citation type="journal article" date="2008" name="Nature">
        <title>The genome of Laccaria bicolor provides insights into mycorrhizal symbiosis.</title>
        <authorList>
            <person name="Martin F."/>
            <person name="Aerts A."/>
            <person name="Ahren D."/>
            <person name="Brun A."/>
            <person name="Danchin E.G.J."/>
            <person name="Duchaussoy F."/>
            <person name="Gibon J."/>
            <person name="Kohler A."/>
            <person name="Lindquist E."/>
            <person name="Pereda V."/>
            <person name="Salamov A."/>
            <person name="Shapiro H.J."/>
            <person name="Wuyts J."/>
            <person name="Blaudez D."/>
            <person name="Buee M."/>
            <person name="Brokstein P."/>
            <person name="Canbaeck B."/>
            <person name="Cohen D."/>
            <person name="Courty P.E."/>
            <person name="Coutinho P.M."/>
            <person name="Delaruelle C."/>
            <person name="Detter J.C."/>
            <person name="Deveau A."/>
            <person name="DiFazio S."/>
            <person name="Duplessis S."/>
            <person name="Fraissinet-Tachet L."/>
            <person name="Lucic E."/>
            <person name="Frey-Klett P."/>
            <person name="Fourrey C."/>
            <person name="Feussner I."/>
            <person name="Gay G."/>
            <person name="Grimwood J."/>
            <person name="Hoegger P.J."/>
            <person name="Jain P."/>
            <person name="Kilaru S."/>
            <person name="Labbe J."/>
            <person name="Lin Y.C."/>
            <person name="Legue V."/>
            <person name="Le Tacon F."/>
            <person name="Marmeisse R."/>
            <person name="Melayah D."/>
            <person name="Montanini B."/>
            <person name="Muratet M."/>
            <person name="Nehls U."/>
            <person name="Niculita-Hirzel H."/>
            <person name="Oudot-Le Secq M.P."/>
            <person name="Peter M."/>
            <person name="Quesneville H."/>
            <person name="Rajashekar B."/>
            <person name="Reich M."/>
            <person name="Rouhier N."/>
            <person name="Schmutz J."/>
            <person name="Yin T."/>
            <person name="Chalot M."/>
            <person name="Henrissat B."/>
            <person name="Kuees U."/>
            <person name="Lucas S."/>
            <person name="Van de Peer Y."/>
            <person name="Podila G.K."/>
            <person name="Polle A."/>
            <person name="Pukkila P.J."/>
            <person name="Richardson P.M."/>
            <person name="Rouze P."/>
            <person name="Sanders I.R."/>
            <person name="Stajich J.E."/>
            <person name="Tunlid A."/>
            <person name="Tuskan G."/>
            <person name="Grigoriev I.V."/>
        </authorList>
    </citation>
    <scope>NUCLEOTIDE SEQUENCE [LARGE SCALE GENOMIC DNA]</scope>
    <source>
        <strain evidence="4">S238N-H82 / ATCC MYA-4686</strain>
    </source>
</reference>
<name>B0CND1_LACBS</name>
<feature type="compositionally biased region" description="Gly residues" evidence="1">
    <location>
        <begin position="934"/>
        <end position="946"/>
    </location>
</feature>
<dbReference type="InterPro" id="IPR036866">
    <property type="entry name" value="RibonucZ/Hydroxyglut_hydro"/>
</dbReference>
<dbReference type="GeneID" id="6068865"/>
<dbReference type="InParanoid" id="B0CND1"/>
<keyword evidence="2" id="KW-0472">Membrane</keyword>
<keyword evidence="2" id="KW-1133">Transmembrane helix</keyword>
<dbReference type="HOGENOM" id="CLU_281452_0_0_1"/>
<protein>
    <submittedName>
        <fullName evidence="3">Predicted protein</fullName>
    </submittedName>
</protein>
<dbReference type="AlphaFoldDB" id="B0CND1"/>
<feature type="transmembrane region" description="Helical" evidence="2">
    <location>
        <begin position="172"/>
        <end position="195"/>
    </location>
</feature>
<proteinExistence type="predicted"/>
<dbReference type="Gene3D" id="3.60.15.10">
    <property type="entry name" value="Ribonuclease Z/Hydroxyacylglutathione hydrolase-like"/>
    <property type="match status" value="1"/>
</dbReference>
<dbReference type="OrthoDB" id="3235083at2759"/>
<dbReference type="KEGG" id="lbc:LACBIDRAFT_320969"/>